<proteinExistence type="predicted"/>
<keyword evidence="2" id="KW-1185">Reference proteome</keyword>
<sequence length="1109" mass="129245">MIAYYFVLEVFRRYFKELLSCTKENRKDGAEALNRLAYLQIQSHSTKSAGLLLQLAHESAVEAIQKKNHDTMALILSLVAVVDKSLFEHTLISETGECYDMWFLMHFSPTTQIHGTSTDSENQLNNIPRCLEKSCILIRSRRDLSFMCDFLLKHGRDVCRTPIDAYCVHRLKEQIRVIESHLKQTRNDALASICQQAYKLQHEALLHYSSIRKKKKRASIVTEHEALETVIRESTYHRKHRRLSSNLTQMFLARGPHWKSQFLRLCLDQCSNQGTNSISFLEWAAFIQSLAKIGLVPMCKYHDFVACLGNSLKNHKINRLEMNVRDSIRSLIEPSNEKVELKDIKISADILQHYLSKLGESLNRLSSIDSQHEKRVMNVIWNSVLLPYFEYLVQTPSPMMHARLVQKYLQDNFAQRVEFVRFYAHCLAIYHESLVPEEMAQLLAQTLCVCTLITASISIPVEVLEQMRKYATNPKCARAEAIFYLTWGAMSRDIAPQTQRLNEEVIFPGKNPTFYIPWLLHRIRKLTNIAYRENDERKELISFLVLYRDFERQKDFNICIAKAIRPQRKDEVWNLLCFDFDYGLSVFKDYFKFDSSILQDELDWIQNGIFNETMSKTILWSDLLTELFKKSCVQYPNAQIMELDTKISHMLLLCSQFYQLCSSFLCGERADANDFIFFCLKEALDQITRATSTPMLSTESRRRRSLNCGFSVLKILFPKLLLSCDVKMAALLQNWFGGRTRSDSDIIDWLGRPPWSLHWLETLMDLHHVICRSQNDYHAVYPPVLYVQWSRNHLIPDDILMQQYFHLVRGVIDCFEMAQMKSDQYTKWVHNDAVLFEESLLNAAPSNLNTICKLRVLYWSLYATMEAKDVRDVSTRTDESIIDRFVEYIWSANILVRNTENCSFISGEDLVKLNAEWVDSVHRLGDSNYVNQNSLEFMYQRVIMHIMIKSLSHSAEGTKRFLQLYEMQDKKDGSKRTLQAVFFFFLLQFSKEQEQLTCIFRNSAVLWLHAFGLTALHLADHAVLQRECSSVVTKPENRSHWLRIVLSSIWFMWRLKELLEIILRVAAEDQVDFVNASLPAQLEIAFPSLSHLVQAVPVIPDFSTQALVY</sequence>
<name>A0A024GJS8_9STRA</name>
<accession>A0A024GJS8</accession>
<organism evidence="1 2">
    <name type="scientific">Albugo candida</name>
    <dbReference type="NCBI Taxonomy" id="65357"/>
    <lineage>
        <taxon>Eukaryota</taxon>
        <taxon>Sar</taxon>
        <taxon>Stramenopiles</taxon>
        <taxon>Oomycota</taxon>
        <taxon>Peronosporomycetes</taxon>
        <taxon>Albuginales</taxon>
        <taxon>Albuginaceae</taxon>
        <taxon>Albugo</taxon>
    </lineage>
</organism>
<protein>
    <submittedName>
        <fullName evidence="1">Uncharacterized protein</fullName>
    </submittedName>
</protein>
<dbReference type="EMBL" id="CAIX01000154">
    <property type="protein sequence ID" value="CCI47146.1"/>
    <property type="molecule type" value="Genomic_DNA"/>
</dbReference>
<dbReference type="AlphaFoldDB" id="A0A024GJS8"/>
<dbReference type="InParanoid" id="A0A024GJS8"/>
<reference evidence="1 2" key="1">
    <citation type="submission" date="2012-05" db="EMBL/GenBank/DDBJ databases">
        <title>Recombination and specialization in a pathogen metapopulation.</title>
        <authorList>
            <person name="Gardiner A."/>
            <person name="Kemen E."/>
            <person name="Schultz-Larsen T."/>
            <person name="MacLean D."/>
            <person name="Van Oosterhout C."/>
            <person name="Jones J.D.G."/>
        </authorList>
    </citation>
    <scope>NUCLEOTIDE SEQUENCE [LARGE SCALE GENOMIC DNA]</scope>
    <source>
        <strain evidence="1 2">Ac Nc2</strain>
    </source>
</reference>
<gene>
    <name evidence="1" type="ORF">BN9_081240</name>
</gene>
<evidence type="ECO:0000313" key="2">
    <source>
        <dbReference type="Proteomes" id="UP000053237"/>
    </source>
</evidence>
<comment type="caution">
    <text evidence="1">The sequence shown here is derived from an EMBL/GenBank/DDBJ whole genome shotgun (WGS) entry which is preliminary data.</text>
</comment>
<dbReference type="OrthoDB" id="79546at2759"/>
<evidence type="ECO:0000313" key="1">
    <source>
        <dbReference type="EMBL" id="CCI47146.1"/>
    </source>
</evidence>
<dbReference type="Proteomes" id="UP000053237">
    <property type="component" value="Unassembled WGS sequence"/>
</dbReference>